<dbReference type="GO" id="GO:0016874">
    <property type="term" value="F:ligase activity"/>
    <property type="evidence" value="ECO:0007669"/>
    <property type="project" value="UniProtKB-KW"/>
</dbReference>
<keyword evidence="1" id="KW-0436">Ligase</keyword>
<dbReference type="AlphaFoldDB" id="A0A368V6J0"/>
<organism evidence="1 2">
    <name type="scientific">Marinilabilia salmonicolor</name>
    <dbReference type="NCBI Taxonomy" id="989"/>
    <lineage>
        <taxon>Bacteria</taxon>
        <taxon>Pseudomonadati</taxon>
        <taxon>Bacteroidota</taxon>
        <taxon>Bacteroidia</taxon>
        <taxon>Marinilabiliales</taxon>
        <taxon>Marinilabiliaceae</taxon>
        <taxon>Marinilabilia</taxon>
    </lineage>
</organism>
<dbReference type="RefSeq" id="WP_114436748.1">
    <property type="nucleotide sequence ID" value="NZ_QPIZ01000007.1"/>
</dbReference>
<reference evidence="1 2" key="1">
    <citation type="submission" date="2018-07" db="EMBL/GenBank/DDBJ databases">
        <title>Freshwater and sediment microbial communities from various areas in North America, analyzing microbe dynamics in response to fracking.</title>
        <authorList>
            <person name="Lamendella R."/>
        </authorList>
    </citation>
    <scope>NUCLEOTIDE SEQUENCE [LARGE SCALE GENOMIC DNA]</scope>
    <source>
        <strain evidence="1 2">160A</strain>
    </source>
</reference>
<evidence type="ECO:0000313" key="2">
    <source>
        <dbReference type="Proteomes" id="UP000252733"/>
    </source>
</evidence>
<dbReference type="PANTHER" id="PTHR36932:SF1">
    <property type="entry name" value="CAPSULAR POLYSACCHARIDE BIOSYNTHESIS PROTEIN"/>
    <property type="match status" value="1"/>
</dbReference>
<dbReference type="PANTHER" id="PTHR36932">
    <property type="entry name" value="CAPSULAR POLYSACCHARIDE BIOSYNTHESIS PROTEIN"/>
    <property type="match status" value="1"/>
</dbReference>
<evidence type="ECO:0000313" key="1">
    <source>
        <dbReference type="EMBL" id="RCW36728.1"/>
    </source>
</evidence>
<dbReference type="Proteomes" id="UP000252733">
    <property type="component" value="Unassembled WGS sequence"/>
</dbReference>
<proteinExistence type="predicted"/>
<dbReference type="InterPro" id="IPR053158">
    <property type="entry name" value="CapK_Type1_Caps_Biosynth"/>
</dbReference>
<sequence length="430" mass="49588">MTNIFTTLSILGFPIKKASQILQSIPDGTDFQSWHTQKKWEAFKFHFENNDSYRNYISKMPTKWEEIPILRKRDFFNANISLKPDNSKGRRYYRQSTSGSTGIPFIFFSDYLTHALTWSYIEKIYQQADASLSGLQARFYGSPATFIDKIKENTKDILAGRERFQVINLSGENLDEWIKKMESRKFNYLYGYAFPLIIFAKHLNAKNITLKEIVPSLQSCIVTSEMCTNEEQKLMEKSFGVKVYNEYGTSEFGIIGFGGTGKWKVSEETLHVEIVDEAGDKVQDGEVGRVVCTQLFQKGTPFVRYEVGDLAALETIDGKRYITQLQGRKEAMLKLPSGRKMPGDTLFHFVMEEFNKKFPNLIYQFQAIQKDDFSIAMKLISGHPLSEIQKETLKKTINRHAKEEINIDIQRVSDIPGDGRTKRQRFISCE</sequence>
<dbReference type="SUPFAM" id="SSF56801">
    <property type="entry name" value="Acetyl-CoA synthetase-like"/>
    <property type="match status" value="1"/>
</dbReference>
<dbReference type="EMBL" id="QPIZ01000007">
    <property type="protein sequence ID" value="RCW36728.1"/>
    <property type="molecule type" value="Genomic_DNA"/>
</dbReference>
<accession>A0A368V6J0</accession>
<gene>
    <name evidence="1" type="ORF">DFO77_10718</name>
</gene>
<protein>
    <submittedName>
        <fullName evidence="1">Phenylacetate-CoA ligase</fullName>
    </submittedName>
</protein>
<name>A0A368V6J0_9BACT</name>
<dbReference type="InterPro" id="IPR042099">
    <property type="entry name" value="ANL_N_sf"/>
</dbReference>
<dbReference type="Gene3D" id="3.40.50.12780">
    <property type="entry name" value="N-terminal domain of ligase-like"/>
    <property type="match status" value="1"/>
</dbReference>
<comment type="caution">
    <text evidence="1">The sequence shown here is derived from an EMBL/GenBank/DDBJ whole genome shotgun (WGS) entry which is preliminary data.</text>
</comment>
<keyword evidence="2" id="KW-1185">Reference proteome</keyword>